<evidence type="ECO:0000256" key="1">
    <source>
        <dbReference type="SAM" id="Phobius"/>
    </source>
</evidence>
<keyword evidence="1" id="KW-1133">Transmembrane helix</keyword>
<dbReference type="Proteomes" id="UP001176961">
    <property type="component" value="Unassembled WGS sequence"/>
</dbReference>
<comment type="caution">
    <text evidence="2">The sequence shown here is derived from an EMBL/GenBank/DDBJ whole genome shotgun (WGS) entry which is preliminary data.</text>
</comment>
<evidence type="ECO:0000313" key="3">
    <source>
        <dbReference type="Proteomes" id="UP001176961"/>
    </source>
</evidence>
<evidence type="ECO:0000313" key="2">
    <source>
        <dbReference type="EMBL" id="CAJ0590156.1"/>
    </source>
</evidence>
<dbReference type="EMBL" id="CATQJL010000001">
    <property type="protein sequence ID" value="CAJ0590156.1"/>
    <property type="molecule type" value="Genomic_DNA"/>
</dbReference>
<dbReference type="AlphaFoldDB" id="A0AA36DLZ7"/>
<keyword evidence="3" id="KW-1185">Reference proteome</keyword>
<keyword evidence="1" id="KW-0472">Membrane</keyword>
<keyword evidence="1" id="KW-0812">Transmembrane</keyword>
<sequence length="123" mass="13936">MPEFLKSLLCSIQALSILHCDQMSIQFVLFHNFTKDDDAIKFANENVSMHAHWSRDEVQIFVLAGLLVFIVLGFIIVAAVDCMKQIYENCFKRQEDVDEWKAPPLSMLAPPPYSSTQSLATIA</sequence>
<proteinExistence type="predicted"/>
<protein>
    <submittedName>
        <fullName evidence="2">Uncharacterized protein</fullName>
    </submittedName>
</protein>
<gene>
    <name evidence="2" type="ORF">CYNAS_LOCUS2139</name>
</gene>
<accession>A0AA36DLZ7</accession>
<name>A0AA36DLZ7_CYLNA</name>
<organism evidence="2 3">
    <name type="scientific">Cylicocyclus nassatus</name>
    <name type="common">Nematode worm</name>
    <dbReference type="NCBI Taxonomy" id="53992"/>
    <lineage>
        <taxon>Eukaryota</taxon>
        <taxon>Metazoa</taxon>
        <taxon>Ecdysozoa</taxon>
        <taxon>Nematoda</taxon>
        <taxon>Chromadorea</taxon>
        <taxon>Rhabditida</taxon>
        <taxon>Rhabditina</taxon>
        <taxon>Rhabditomorpha</taxon>
        <taxon>Strongyloidea</taxon>
        <taxon>Strongylidae</taxon>
        <taxon>Cylicocyclus</taxon>
    </lineage>
</organism>
<reference evidence="2" key="1">
    <citation type="submission" date="2023-07" db="EMBL/GenBank/DDBJ databases">
        <authorList>
            <consortium name="CYATHOMIX"/>
        </authorList>
    </citation>
    <scope>NUCLEOTIDE SEQUENCE</scope>
    <source>
        <strain evidence="2">N/A</strain>
    </source>
</reference>
<feature type="transmembrane region" description="Helical" evidence="1">
    <location>
        <begin position="58"/>
        <end position="83"/>
    </location>
</feature>